<keyword evidence="7" id="KW-0472">Membrane</keyword>
<dbReference type="GO" id="GO:0045259">
    <property type="term" value="C:proton-transporting ATP synthase complex"/>
    <property type="evidence" value="ECO:0007669"/>
    <property type="project" value="UniProtKB-KW"/>
</dbReference>
<gene>
    <name evidence="10" type="ORF">Metal_2550</name>
</gene>
<evidence type="ECO:0000256" key="7">
    <source>
        <dbReference type="ARBA" id="ARBA00023136"/>
    </source>
</evidence>
<evidence type="ECO:0000313" key="11">
    <source>
        <dbReference type="Proteomes" id="UP000005090"/>
    </source>
</evidence>
<evidence type="ECO:0000256" key="4">
    <source>
        <dbReference type="ARBA" id="ARBA00022448"/>
    </source>
</evidence>
<dbReference type="Gene3D" id="1.10.287.80">
    <property type="entry name" value="ATP synthase, gamma subunit, helix hairpin domain"/>
    <property type="match status" value="2"/>
</dbReference>
<evidence type="ECO:0000256" key="2">
    <source>
        <dbReference type="ARBA" id="ARBA00004170"/>
    </source>
</evidence>
<keyword evidence="4" id="KW-0813">Transport</keyword>
<dbReference type="InterPro" id="IPR035968">
    <property type="entry name" value="ATP_synth_F1_ATPase_gsu"/>
</dbReference>
<keyword evidence="6" id="KW-0406">Ion transport</keyword>
<keyword evidence="9" id="KW-0066">ATP synthesis</keyword>
<evidence type="ECO:0000256" key="6">
    <source>
        <dbReference type="ARBA" id="ARBA00023065"/>
    </source>
</evidence>
<dbReference type="InterPro" id="IPR000131">
    <property type="entry name" value="ATP_synth_F1_gsu"/>
</dbReference>
<dbReference type="RefSeq" id="WP_005372830.1">
    <property type="nucleotide sequence ID" value="NZ_CM001475.1"/>
</dbReference>
<evidence type="ECO:0000256" key="1">
    <source>
        <dbReference type="ARBA" id="ARBA00003456"/>
    </source>
</evidence>
<organism evidence="10 11">
    <name type="scientific">Methylomicrobium album BG8</name>
    <dbReference type="NCBI Taxonomy" id="686340"/>
    <lineage>
        <taxon>Bacteria</taxon>
        <taxon>Pseudomonadati</taxon>
        <taxon>Pseudomonadota</taxon>
        <taxon>Gammaproteobacteria</taxon>
        <taxon>Methylococcales</taxon>
        <taxon>Methylococcaceae</taxon>
        <taxon>Methylomicrobium</taxon>
    </lineage>
</organism>
<evidence type="ECO:0000256" key="9">
    <source>
        <dbReference type="ARBA" id="ARBA00023310"/>
    </source>
</evidence>
<dbReference type="HOGENOM" id="CLU_1007587_0_0_6"/>
<keyword evidence="5" id="KW-0375">Hydrogen ion transport</keyword>
<dbReference type="PRINTS" id="PR00126">
    <property type="entry name" value="ATPASEGAMMA"/>
</dbReference>
<dbReference type="STRING" id="686340.Metal_2550"/>
<evidence type="ECO:0000256" key="3">
    <source>
        <dbReference type="ARBA" id="ARBA00007681"/>
    </source>
</evidence>
<dbReference type="EMBL" id="CM001475">
    <property type="protein sequence ID" value="EIC30267.1"/>
    <property type="molecule type" value="Genomic_DNA"/>
</dbReference>
<keyword evidence="11" id="KW-1185">Reference proteome</keyword>
<proteinExistence type="inferred from homology"/>
<name>H8GIS7_METAL</name>
<dbReference type="GO" id="GO:0046933">
    <property type="term" value="F:proton-transporting ATP synthase activity, rotational mechanism"/>
    <property type="evidence" value="ECO:0007669"/>
    <property type="project" value="InterPro"/>
</dbReference>
<evidence type="ECO:0000256" key="5">
    <source>
        <dbReference type="ARBA" id="ARBA00022781"/>
    </source>
</evidence>
<keyword evidence="8" id="KW-0139">CF(1)</keyword>
<reference evidence="10 11" key="1">
    <citation type="journal article" date="2013" name="Genome Announc.">
        <title>Genome Sequence of the Obligate Gammaproteobacterial Methanotroph Methylomicrobium album Strain BG8.</title>
        <authorList>
            <person name="Kits K.D."/>
            <person name="Kalyuzhnaya M.G."/>
            <person name="Klotz M.G."/>
            <person name="Jetten M.S."/>
            <person name="Op den Camp H.J."/>
            <person name="Vuilleumier S."/>
            <person name="Bringel F."/>
            <person name="Dispirito A.A."/>
            <person name="Murrell J.C."/>
            <person name="Bruce D."/>
            <person name="Cheng J.F."/>
            <person name="Copeland A."/>
            <person name="Goodwin L."/>
            <person name="Hauser L."/>
            <person name="Lajus A."/>
            <person name="Land M.L."/>
            <person name="Lapidus A."/>
            <person name="Lucas S."/>
            <person name="Medigue C."/>
            <person name="Pitluck S."/>
            <person name="Woyke T."/>
            <person name="Zeytun A."/>
            <person name="Stein L.Y."/>
        </authorList>
    </citation>
    <scope>NUCLEOTIDE SEQUENCE [LARGE SCALE GENOMIC DNA]</scope>
    <source>
        <strain evidence="10 11">BG8</strain>
    </source>
</reference>
<accession>H8GIS7</accession>
<comment type="similarity">
    <text evidence="3">Belongs to the ATPase gamma chain family.</text>
</comment>
<comment type="function">
    <text evidence="1">Produces ATP from ADP in the presence of a proton gradient across the membrane. The gamma chain is believed to be important in regulating ATPase activity and the flow of protons through the CF(0) complex.</text>
</comment>
<protein>
    <submittedName>
        <fullName evidence="10">F0F1-type ATP synthase, gamma subunit</fullName>
    </submittedName>
</protein>
<dbReference type="SUPFAM" id="SSF52943">
    <property type="entry name" value="ATP synthase (F1-ATPase), gamma subunit"/>
    <property type="match status" value="1"/>
</dbReference>
<dbReference type="Proteomes" id="UP000005090">
    <property type="component" value="Chromosome"/>
</dbReference>
<evidence type="ECO:0000313" key="10">
    <source>
        <dbReference type="EMBL" id="EIC30267.1"/>
    </source>
</evidence>
<sequence>MSQRREIETRLALYDDLTGILGAMRSFALAELRRIGKREENQQLLVQNLRDALNDVAFALPPPEKPDYDIWLLFGSVRGFCGSFNEDVLRLWQEQTGERTPAILIGERLHDLLPESTNDLRVSGANGGLDAAATIEEILPAITESRLKHPGRAGLVACFRDDRGALSQRLLPLIEAQPGISGFPPHVYASPEETAAGIAEHYLFHQILAILLRSIRVENHMRLMQMENALHHLEEGSGGLIRQRNRLRQEEIVEEIELMISGKSIFL</sequence>
<evidence type="ECO:0000256" key="8">
    <source>
        <dbReference type="ARBA" id="ARBA00023196"/>
    </source>
</evidence>
<dbReference type="AlphaFoldDB" id="H8GIS7"/>
<comment type="subcellular location">
    <subcellularLocation>
        <location evidence="2">Membrane</location>
        <topology evidence="2">Peripheral membrane protein</topology>
    </subcellularLocation>
</comment>
<dbReference type="eggNOG" id="COG0224">
    <property type="taxonomic scope" value="Bacteria"/>
</dbReference>
<dbReference type="Pfam" id="PF00231">
    <property type="entry name" value="ATP-synt"/>
    <property type="match status" value="1"/>
</dbReference>